<feature type="domain" description="PDZ" evidence="4">
    <location>
        <begin position="997"/>
        <end position="1070"/>
    </location>
</feature>
<dbReference type="RefSeq" id="XP_809883.1">
    <property type="nucleotide sequence ID" value="XM_804790.1"/>
</dbReference>
<evidence type="ECO:0000256" key="2">
    <source>
        <dbReference type="SAM" id="Phobius"/>
    </source>
</evidence>
<gene>
    <name evidence="5" type="ORF">Tc00.1047053504625.70</name>
</gene>
<dbReference type="KEGG" id="tcr:504625.70"/>
<reference evidence="5 6" key="1">
    <citation type="journal article" date="2005" name="Science">
        <title>The genome sequence of Trypanosoma cruzi, etiologic agent of Chagas disease.</title>
        <authorList>
            <person name="El-Sayed N.M."/>
            <person name="Myler P.J."/>
            <person name="Bartholomeu D.C."/>
            <person name="Nilsson D."/>
            <person name="Aggarwal G."/>
            <person name="Tran A.N."/>
            <person name="Ghedin E."/>
            <person name="Worthey E.A."/>
            <person name="Delcher A.L."/>
            <person name="Blandin G."/>
            <person name="Westenberger S.J."/>
            <person name="Caler E."/>
            <person name="Cerqueira G.C."/>
            <person name="Branche C."/>
            <person name="Haas B."/>
            <person name="Anupama A."/>
            <person name="Arner E."/>
            <person name="Aslund L."/>
            <person name="Attipoe P."/>
            <person name="Bontempi E."/>
            <person name="Bringaud F."/>
            <person name="Burton P."/>
            <person name="Cadag E."/>
            <person name="Campbell D.A."/>
            <person name="Carrington M."/>
            <person name="Crabtree J."/>
            <person name="Darban H."/>
            <person name="da Silveira J.F."/>
            <person name="de Jong P."/>
            <person name="Edwards K."/>
            <person name="Englund P.T."/>
            <person name="Fazelina G."/>
            <person name="Feldblyum T."/>
            <person name="Ferella M."/>
            <person name="Frasch A.C."/>
            <person name="Gull K."/>
            <person name="Horn D."/>
            <person name="Hou L."/>
            <person name="Huang Y."/>
            <person name="Kindlund E."/>
            <person name="Klingbeil M."/>
            <person name="Kluge S."/>
            <person name="Koo H."/>
            <person name="Lacerda D."/>
            <person name="Levin M.J."/>
            <person name="Lorenzi H."/>
            <person name="Louie T."/>
            <person name="Machado C.R."/>
            <person name="McCulloch R."/>
            <person name="McKenna A."/>
            <person name="Mizuno Y."/>
            <person name="Mottram J.C."/>
            <person name="Nelson S."/>
            <person name="Ochaya S."/>
            <person name="Osoegawa K."/>
            <person name="Pai G."/>
            <person name="Parsons M."/>
            <person name="Pentony M."/>
            <person name="Pettersson U."/>
            <person name="Pop M."/>
            <person name="Ramirez J.L."/>
            <person name="Rinta J."/>
            <person name="Robertson L."/>
            <person name="Salzberg S.L."/>
            <person name="Sanchez D.O."/>
            <person name="Seyler A."/>
            <person name="Sharma R."/>
            <person name="Shetty J."/>
            <person name="Simpson A.J."/>
            <person name="Sisk E."/>
            <person name="Tammi M.T."/>
            <person name="Tarleton R."/>
            <person name="Teixeira S."/>
            <person name="Van Aken S."/>
            <person name="Vogt C."/>
            <person name="Ward P.N."/>
            <person name="Wickstead B."/>
            <person name="Wortman J."/>
            <person name="White O."/>
            <person name="Fraser C.M."/>
            <person name="Stuart K.D."/>
            <person name="Andersson B."/>
        </authorList>
    </citation>
    <scope>NUCLEOTIDE SEQUENCE [LARGE SCALE GENOMIC DNA]</scope>
    <source>
        <strain evidence="5 6">CL Brener</strain>
    </source>
</reference>
<dbReference type="PaxDb" id="353153-Q4D678"/>
<feature type="coiled-coil region" evidence="1">
    <location>
        <begin position="669"/>
        <end position="701"/>
    </location>
</feature>
<feature type="signal peptide" evidence="3">
    <location>
        <begin position="1"/>
        <end position="20"/>
    </location>
</feature>
<keyword evidence="6" id="KW-1185">Reference proteome</keyword>
<evidence type="ECO:0000313" key="6">
    <source>
        <dbReference type="Proteomes" id="UP000002296"/>
    </source>
</evidence>
<accession>Q4D678</accession>
<evidence type="ECO:0000313" key="5">
    <source>
        <dbReference type="EMBL" id="EAN88032.1"/>
    </source>
</evidence>
<dbReference type="Proteomes" id="UP000002296">
    <property type="component" value="Unassembled WGS sequence"/>
</dbReference>
<protein>
    <submittedName>
        <fullName evidence="5">Kinetoplast DNA-associated protein, putative</fullName>
    </submittedName>
</protein>
<comment type="caution">
    <text evidence="5">The sequence shown here is derived from an EMBL/GenBank/DDBJ whole genome shotgun (WGS) entry which is preliminary data.</text>
</comment>
<keyword evidence="3" id="KW-0732">Signal</keyword>
<dbReference type="InParanoid" id="Q4D678"/>
<sequence length="1117" mass="127851">MLNVRRLIFFALLFLHGAVSETGVFPRRCHIDSNHFLAKSISRGEWIGIEYDITYLKGMCDTDDRNGILSASINGRNKSLKAREGFIAFDNVATVHFNLTSGKKGVQLFSSQICWSSANCTALCSSEPLGIVSSCTVGNIMDSLAILLFFVVPLFVCSFALLVCYARVKILRRRGMLAFREQHRQEDISPAAAFEKNRKPRYDNFADINPANSVETAVCEVTMVQGDGETTTREAGDMNDSARSNSVKKDITNECERKPFEVFFLRENKNICEEEKSGALQQDNAIQTIVDITRDIKKNDNHALHYTHFRSTDSPYICNAREKTKHESTEAVINTFQLKEELVQHGVAEEEAARRMHGMAEEEAARRMHEVAEEEAARRMHEVAEEEAARRMHEVAEEGAARRMHEVAEEEAARRMHEVAEEEAARRMHEVVEEEAARRMHEVAREEAARRMHEVAEEEAARRMHEVAEEEAARRMHEVVEEGAARRMHEVAEEEAARKMHEVAEEEAARRMHEVAEEEAARRMHEVAKEEAARRMHEVAEEEAARRMHEVAREEAARRMHEVAEEEAARKMHEVAKEEAARRMHEVAREEAARRMHEVVEEEAARRMHEVAREEAARRMHEVAREEAARRMHEVAKEEAARRMHEVAREEAARRMHEVVEEEAARRMHEMVEEEAARKMHEVAEEEAARKMHEVAEEEAARRMHEVVEEGAARRMHEVAKEEAARKMHEVAREEAARRMHEVAEEEAARRMHEVAKEEAARRMHEVAEEEAARRMHGMAEEEAARKMHEVAEEEAARRMHGMAEEEAARRMHEVEGSRSVVVAEEEMGGAGIQMAEEVVWRTCGWESVVDIEEISTSDDDVFSFEGVEQVDALGSVVGMEQNWRGCIESEDRGFGSDVVECKTVYEPRSAVCSVSSWEAMPVDEEEEALQGPVEAEGSQRKVMVDVREEWRFLAKSRFGTTEKERILSASRSYSDEYKWRMLKMVKPPPDTQPPKPFIGFSLAEFLVESFLKVDGLYVNGPAYQVGIRIDDILLSIEGERVTSITEARRAVSRHCRVGCLTDLTLQRSDGAVYTVSLWVMTAEPRFKEEPYFFDVSQHNRIQRHRATTVIEGTSSK</sequence>
<dbReference type="InterPro" id="IPR041489">
    <property type="entry name" value="PDZ_6"/>
</dbReference>
<dbReference type="SMR" id="Q4D678"/>
<organism evidence="5 6">
    <name type="scientific">Trypanosoma cruzi (strain CL Brener)</name>
    <dbReference type="NCBI Taxonomy" id="353153"/>
    <lineage>
        <taxon>Eukaryota</taxon>
        <taxon>Discoba</taxon>
        <taxon>Euglenozoa</taxon>
        <taxon>Kinetoplastea</taxon>
        <taxon>Metakinetoplastina</taxon>
        <taxon>Trypanosomatida</taxon>
        <taxon>Trypanosomatidae</taxon>
        <taxon>Trypanosoma</taxon>
        <taxon>Schizotrypanum</taxon>
    </lineage>
</organism>
<evidence type="ECO:0000256" key="1">
    <source>
        <dbReference type="SAM" id="Coils"/>
    </source>
</evidence>
<proteinExistence type="predicted"/>
<keyword evidence="1" id="KW-0175">Coiled coil</keyword>
<dbReference type="InterPro" id="IPR001478">
    <property type="entry name" value="PDZ"/>
</dbReference>
<keyword evidence="2" id="KW-0812">Transmembrane</keyword>
<evidence type="ECO:0000256" key="3">
    <source>
        <dbReference type="SAM" id="SignalP"/>
    </source>
</evidence>
<dbReference type="GeneID" id="3540549"/>
<dbReference type="SUPFAM" id="SSF50156">
    <property type="entry name" value="PDZ domain-like"/>
    <property type="match status" value="1"/>
</dbReference>
<feature type="chain" id="PRO_5004236673" evidence="3">
    <location>
        <begin position="21"/>
        <end position="1117"/>
    </location>
</feature>
<dbReference type="EMBL" id="AAHK01000946">
    <property type="protein sequence ID" value="EAN88032.1"/>
    <property type="molecule type" value="Genomic_DNA"/>
</dbReference>
<dbReference type="Pfam" id="PF17820">
    <property type="entry name" value="PDZ_6"/>
    <property type="match status" value="1"/>
</dbReference>
<dbReference type="AlphaFoldDB" id="Q4D678"/>
<dbReference type="SMART" id="SM00228">
    <property type="entry name" value="PDZ"/>
    <property type="match status" value="1"/>
</dbReference>
<feature type="transmembrane region" description="Helical" evidence="2">
    <location>
        <begin position="144"/>
        <end position="166"/>
    </location>
</feature>
<dbReference type="Gene3D" id="2.30.42.10">
    <property type="match status" value="1"/>
</dbReference>
<dbReference type="OMA" id="ARKMHEV"/>
<keyword evidence="2" id="KW-1133">Transmembrane helix</keyword>
<keyword evidence="2" id="KW-0472">Membrane</keyword>
<dbReference type="InterPro" id="IPR036034">
    <property type="entry name" value="PDZ_sf"/>
</dbReference>
<name>Q4D678_TRYCC</name>
<evidence type="ECO:0000259" key="4">
    <source>
        <dbReference type="SMART" id="SM00228"/>
    </source>
</evidence>
<dbReference type="STRING" id="353153.Q4D678"/>